<dbReference type="eggNOG" id="KOG3328">
    <property type="taxonomic scope" value="Eukaryota"/>
</dbReference>
<dbReference type="SUPFAM" id="SSF54637">
    <property type="entry name" value="Thioesterase/thiol ester dehydrase-isomerase"/>
    <property type="match status" value="1"/>
</dbReference>
<dbReference type="AlphaFoldDB" id="B8M8W1"/>
<accession>B8M8W1</accession>
<comment type="similarity">
    <text evidence="1">Belongs to the thioesterase PaaI family.</text>
</comment>
<name>B8M8W1_TALSN</name>
<dbReference type="InParanoid" id="B8M8W1"/>
<dbReference type="InterPro" id="IPR039298">
    <property type="entry name" value="ACOT13"/>
</dbReference>
<evidence type="ECO:0000313" key="4">
    <source>
        <dbReference type="EMBL" id="EED20624.1"/>
    </source>
</evidence>
<dbReference type="InterPro" id="IPR006683">
    <property type="entry name" value="Thioestr_dom"/>
</dbReference>
<keyword evidence="5" id="KW-1185">Reference proteome</keyword>
<dbReference type="VEuPathDB" id="FungiDB:TSTA_038310"/>
<sequence length="172" mass="18707">MGVDSDTSAPKPEGFAKSLDARGLQLLQIDAEHGIWSIDRIKTKIRVESATEGPPARATFRLFVTPNMCNPMGNLHGGCSATIIDILTSLLALSISKPGVFELGGGVSRNLNVTFLRPVPADTDIRVVVEVTQMGKRFALMRTEIRRAEDNVVCVLSEHQKVNIDPPSRSKL</sequence>
<protein>
    <submittedName>
        <fullName evidence="4">Thioesterase family protein, putative</fullName>
    </submittedName>
</protein>
<proteinExistence type="inferred from homology"/>
<dbReference type="OMA" id="GDWMNTL"/>
<dbReference type="HOGENOM" id="CLU_089876_1_1_1"/>
<evidence type="ECO:0000256" key="2">
    <source>
        <dbReference type="ARBA" id="ARBA00022801"/>
    </source>
</evidence>
<keyword evidence="2" id="KW-0378">Hydrolase</keyword>
<dbReference type="STRING" id="441959.B8M8W1"/>
<dbReference type="OrthoDB" id="2831072at2759"/>
<dbReference type="GeneID" id="8107798"/>
<dbReference type="Pfam" id="PF03061">
    <property type="entry name" value="4HBT"/>
    <property type="match status" value="1"/>
</dbReference>
<dbReference type="GO" id="GO:0047617">
    <property type="term" value="F:fatty acyl-CoA hydrolase activity"/>
    <property type="evidence" value="ECO:0007669"/>
    <property type="project" value="InterPro"/>
</dbReference>
<dbReference type="PANTHER" id="PTHR21660:SF1">
    <property type="entry name" value="ACYL-COENZYME A THIOESTERASE 13"/>
    <property type="match status" value="1"/>
</dbReference>
<dbReference type="PANTHER" id="PTHR21660">
    <property type="entry name" value="THIOESTERASE SUPERFAMILY MEMBER-RELATED"/>
    <property type="match status" value="1"/>
</dbReference>
<dbReference type="EMBL" id="EQ962654">
    <property type="protein sequence ID" value="EED20624.1"/>
    <property type="molecule type" value="Genomic_DNA"/>
</dbReference>
<dbReference type="InterPro" id="IPR003736">
    <property type="entry name" value="PAAI_dom"/>
</dbReference>
<dbReference type="RefSeq" id="XP_002481058.1">
    <property type="nucleotide sequence ID" value="XM_002481013.1"/>
</dbReference>
<feature type="domain" description="Thioesterase" evidence="3">
    <location>
        <begin position="72"/>
        <end position="154"/>
    </location>
</feature>
<evidence type="ECO:0000313" key="5">
    <source>
        <dbReference type="Proteomes" id="UP000001745"/>
    </source>
</evidence>
<gene>
    <name evidence="4" type="ORF">TSTA_038310</name>
</gene>
<dbReference type="InterPro" id="IPR029069">
    <property type="entry name" value="HotDog_dom_sf"/>
</dbReference>
<dbReference type="CDD" id="cd03443">
    <property type="entry name" value="PaaI_thioesterase"/>
    <property type="match status" value="1"/>
</dbReference>
<evidence type="ECO:0000256" key="1">
    <source>
        <dbReference type="ARBA" id="ARBA00008324"/>
    </source>
</evidence>
<dbReference type="Gene3D" id="3.10.129.10">
    <property type="entry name" value="Hotdog Thioesterase"/>
    <property type="match status" value="1"/>
</dbReference>
<dbReference type="NCBIfam" id="TIGR00369">
    <property type="entry name" value="unchar_dom_1"/>
    <property type="match status" value="1"/>
</dbReference>
<reference evidence="5" key="1">
    <citation type="journal article" date="2015" name="Genome Announc.">
        <title>Genome sequence of the AIDS-associated pathogen Penicillium marneffei (ATCC18224) and its near taxonomic relative Talaromyces stipitatus (ATCC10500).</title>
        <authorList>
            <person name="Nierman W.C."/>
            <person name="Fedorova-Abrams N.D."/>
            <person name="Andrianopoulos A."/>
        </authorList>
    </citation>
    <scope>NUCLEOTIDE SEQUENCE [LARGE SCALE GENOMIC DNA]</scope>
    <source>
        <strain evidence="5">ATCC 10500 / CBS 375.48 / QM 6759 / NRRL 1006</strain>
    </source>
</reference>
<dbReference type="Proteomes" id="UP000001745">
    <property type="component" value="Unassembled WGS sequence"/>
</dbReference>
<organism evidence="4 5">
    <name type="scientific">Talaromyces stipitatus (strain ATCC 10500 / CBS 375.48 / QM 6759 / NRRL 1006)</name>
    <name type="common">Penicillium stipitatum</name>
    <dbReference type="NCBI Taxonomy" id="441959"/>
    <lineage>
        <taxon>Eukaryota</taxon>
        <taxon>Fungi</taxon>
        <taxon>Dikarya</taxon>
        <taxon>Ascomycota</taxon>
        <taxon>Pezizomycotina</taxon>
        <taxon>Eurotiomycetes</taxon>
        <taxon>Eurotiomycetidae</taxon>
        <taxon>Eurotiales</taxon>
        <taxon>Trichocomaceae</taxon>
        <taxon>Talaromyces</taxon>
        <taxon>Talaromyces sect. Talaromyces</taxon>
    </lineage>
</organism>
<evidence type="ECO:0000259" key="3">
    <source>
        <dbReference type="Pfam" id="PF03061"/>
    </source>
</evidence>
<dbReference type="PhylomeDB" id="B8M8W1"/>